<feature type="signal peptide" evidence="2">
    <location>
        <begin position="1"/>
        <end position="23"/>
    </location>
</feature>
<dbReference type="Proteomes" id="UP001371218">
    <property type="component" value="Unassembled WGS sequence"/>
</dbReference>
<comment type="caution">
    <text evidence="3">The sequence shown here is derived from an EMBL/GenBank/DDBJ whole genome shotgun (WGS) entry which is preliminary data.</text>
</comment>
<proteinExistence type="predicted"/>
<feature type="chain" id="PRO_5045963152" evidence="2">
    <location>
        <begin position="24"/>
        <end position="130"/>
    </location>
</feature>
<dbReference type="PROSITE" id="PS51257">
    <property type="entry name" value="PROKAR_LIPOPROTEIN"/>
    <property type="match status" value="1"/>
</dbReference>
<organism evidence="3 4">
    <name type="scientific">Ideonella lacteola</name>
    <dbReference type="NCBI Taxonomy" id="2984193"/>
    <lineage>
        <taxon>Bacteria</taxon>
        <taxon>Pseudomonadati</taxon>
        <taxon>Pseudomonadota</taxon>
        <taxon>Betaproteobacteria</taxon>
        <taxon>Burkholderiales</taxon>
        <taxon>Sphaerotilaceae</taxon>
        <taxon>Ideonella</taxon>
    </lineage>
</organism>
<sequence>MTQLPIKRLQAASVILIATAGCASVAVTDESLQSRTSSAIHQPAGTFTISQRVDEGVKTSYQVRTSSGKQYSCYVTGAIGMTGRVVSDAICSEGSPSGTTGSSASAAPAAAATPPASNCNALLKAAGRCQ</sequence>
<feature type="compositionally biased region" description="Low complexity" evidence="1">
    <location>
        <begin position="94"/>
        <end position="115"/>
    </location>
</feature>
<name>A0ABU9C0Q3_9BURK</name>
<reference evidence="3 4" key="1">
    <citation type="submission" date="2024-04" db="EMBL/GenBank/DDBJ databases">
        <title>Novel species of the genus Ideonella isolated from streams.</title>
        <authorList>
            <person name="Lu H."/>
        </authorList>
    </citation>
    <scope>NUCLEOTIDE SEQUENCE [LARGE SCALE GENOMIC DNA]</scope>
    <source>
        <strain evidence="3 4">DXS29W</strain>
    </source>
</reference>
<keyword evidence="4" id="KW-1185">Reference proteome</keyword>
<evidence type="ECO:0000256" key="2">
    <source>
        <dbReference type="SAM" id="SignalP"/>
    </source>
</evidence>
<protein>
    <submittedName>
        <fullName evidence="3">Uncharacterized protein</fullName>
    </submittedName>
</protein>
<evidence type="ECO:0000313" key="4">
    <source>
        <dbReference type="Proteomes" id="UP001371218"/>
    </source>
</evidence>
<keyword evidence="2" id="KW-0732">Signal</keyword>
<dbReference type="RefSeq" id="WP_341428685.1">
    <property type="nucleotide sequence ID" value="NZ_JBBUTG010000026.1"/>
</dbReference>
<gene>
    <name evidence="3" type="ORF">AACH06_25815</name>
</gene>
<evidence type="ECO:0000313" key="3">
    <source>
        <dbReference type="EMBL" id="MEK8034258.1"/>
    </source>
</evidence>
<feature type="region of interest" description="Disordered" evidence="1">
    <location>
        <begin position="92"/>
        <end position="115"/>
    </location>
</feature>
<accession>A0ABU9C0Q3</accession>
<evidence type="ECO:0000256" key="1">
    <source>
        <dbReference type="SAM" id="MobiDB-lite"/>
    </source>
</evidence>
<dbReference type="EMBL" id="JBBUTG010000026">
    <property type="protein sequence ID" value="MEK8034258.1"/>
    <property type="molecule type" value="Genomic_DNA"/>
</dbReference>